<dbReference type="Gene3D" id="1.10.287.130">
    <property type="match status" value="1"/>
</dbReference>
<name>A0A4V2MQ77_9HYPH</name>
<dbReference type="InterPro" id="IPR003661">
    <property type="entry name" value="HisK_dim/P_dom"/>
</dbReference>
<protein>
    <recommendedName>
        <fullName evidence="2">histidine kinase</fullName>
        <ecNumber evidence="2">2.7.13.3</ecNumber>
    </recommendedName>
</protein>
<comment type="caution">
    <text evidence="9">The sequence shown here is derived from an EMBL/GenBank/DDBJ whole genome shotgun (WGS) entry which is preliminary data.</text>
</comment>
<dbReference type="InterPro" id="IPR003594">
    <property type="entry name" value="HATPase_dom"/>
</dbReference>
<dbReference type="InterPro" id="IPR004358">
    <property type="entry name" value="Sig_transdc_His_kin-like_C"/>
</dbReference>
<dbReference type="Pfam" id="PF00512">
    <property type="entry name" value="HisKA"/>
    <property type="match status" value="1"/>
</dbReference>
<dbReference type="EC" id="2.7.13.3" evidence="2"/>
<evidence type="ECO:0000256" key="3">
    <source>
        <dbReference type="ARBA" id="ARBA00022553"/>
    </source>
</evidence>
<dbReference type="Gene3D" id="3.30.450.40">
    <property type="match status" value="1"/>
</dbReference>
<dbReference type="SUPFAM" id="SSF55874">
    <property type="entry name" value="ATPase domain of HSP90 chaperone/DNA topoisomerase II/histidine kinase"/>
    <property type="match status" value="1"/>
</dbReference>
<dbReference type="PROSITE" id="PS50113">
    <property type="entry name" value="PAC"/>
    <property type="match status" value="1"/>
</dbReference>
<dbReference type="InterPro" id="IPR011006">
    <property type="entry name" value="CheY-like_superfamily"/>
</dbReference>
<keyword evidence="10" id="KW-1185">Reference proteome</keyword>
<dbReference type="PANTHER" id="PTHR43065">
    <property type="entry name" value="SENSOR HISTIDINE KINASE"/>
    <property type="match status" value="1"/>
</dbReference>
<keyword evidence="3 4" id="KW-0597">Phosphoprotein</keyword>
<evidence type="ECO:0000256" key="2">
    <source>
        <dbReference type="ARBA" id="ARBA00012438"/>
    </source>
</evidence>
<evidence type="ECO:0000256" key="4">
    <source>
        <dbReference type="PROSITE-ProRule" id="PRU00169"/>
    </source>
</evidence>
<evidence type="ECO:0000313" key="9">
    <source>
        <dbReference type="EMBL" id="TCD16722.1"/>
    </source>
</evidence>
<dbReference type="SUPFAM" id="SSF55785">
    <property type="entry name" value="PYP-like sensor domain (PAS domain)"/>
    <property type="match status" value="1"/>
</dbReference>
<dbReference type="CDD" id="cd00082">
    <property type="entry name" value="HisKA"/>
    <property type="match status" value="1"/>
</dbReference>
<dbReference type="InterPro" id="IPR005467">
    <property type="entry name" value="His_kinase_dom"/>
</dbReference>
<feature type="modified residue" description="4-aspartylphosphate" evidence="4">
    <location>
        <position position="512"/>
    </location>
</feature>
<dbReference type="Pfam" id="PF02518">
    <property type="entry name" value="HATPase_c"/>
    <property type="match status" value="1"/>
</dbReference>
<evidence type="ECO:0000256" key="1">
    <source>
        <dbReference type="ARBA" id="ARBA00000085"/>
    </source>
</evidence>
<dbReference type="InterPro" id="IPR001789">
    <property type="entry name" value="Sig_transdc_resp-reg_receiver"/>
</dbReference>
<dbReference type="InterPro" id="IPR036097">
    <property type="entry name" value="HisK_dim/P_sf"/>
</dbReference>
<keyword evidence="5" id="KW-0175">Coiled coil</keyword>
<dbReference type="CDD" id="cd00130">
    <property type="entry name" value="PAS"/>
    <property type="match status" value="1"/>
</dbReference>
<dbReference type="SMART" id="SM00448">
    <property type="entry name" value="REC"/>
    <property type="match status" value="1"/>
</dbReference>
<feature type="domain" description="Histidine kinase" evidence="6">
    <location>
        <begin position="220"/>
        <end position="442"/>
    </location>
</feature>
<dbReference type="SUPFAM" id="SSF47384">
    <property type="entry name" value="Homodimeric domain of signal transducing histidine kinase"/>
    <property type="match status" value="1"/>
</dbReference>
<dbReference type="Proteomes" id="UP000291301">
    <property type="component" value="Unassembled WGS sequence"/>
</dbReference>
<dbReference type="NCBIfam" id="TIGR00229">
    <property type="entry name" value="sensory_box"/>
    <property type="match status" value="1"/>
</dbReference>
<dbReference type="PROSITE" id="PS50110">
    <property type="entry name" value="RESPONSE_REGULATORY"/>
    <property type="match status" value="1"/>
</dbReference>
<accession>A0A4V2MQ77</accession>
<dbReference type="SMART" id="SM00387">
    <property type="entry name" value="HATPase_c"/>
    <property type="match status" value="1"/>
</dbReference>
<dbReference type="Gene3D" id="3.30.565.10">
    <property type="entry name" value="Histidine kinase-like ATPase, C-terminal domain"/>
    <property type="match status" value="1"/>
</dbReference>
<comment type="catalytic activity">
    <reaction evidence="1">
        <text>ATP + protein L-histidine = ADP + protein N-phospho-L-histidine.</text>
        <dbReference type="EC" id="2.7.13.3"/>
    </reaction>
</comment>
<dbReference type="PRINTS" id="PR00344">
    <property type="entry name" value="BCTRLSENSOR"/>
</dbReference>
<dbReference type="GO" id="GO:0000155">
    <property type="term" value="F:phosphorelay sensor kinase activity"/>
    <property type="evidence" value="ECO:0007669"/>
    <property type="project" value="InterPro"/>
</dbReference>
<evidence type="ECO:0000259" key="6">
    <source>
        <dbReference type="PROSITE" id="PS50109"/>
    </source>
</evidence>
<dbReference type="OrthoDB" id="9796100at2"/>
<dbReference type="Pfam" id="PF08448">
    <property type="entry name" value="PAS_4"/>
    <property type="match status" value="1"/>
</dbReference>
<dbReference type="Pfam" id="PF00072">
    <property type="entry name" value="Response_reg"/>
    <property type="match status" value="1"/>
</dbReference>
<dbReference type="InterPro" id="IPR000014">
    <property type="entry name" value="PAS"/>
</dbReference>
<dbReference type="InterPro" id="IPR036890">
    <property type="entry name" value="HATPase_C_sf"/>
</dbReference>
<feature type="domain" description="Response regulatory" evidence="7">
    <location>
        <begin position="462"/>
        <end position="572"/>
    </location>
</feature>
<dbReference type="SUPFAM" id="SSF55781">
    <property type="entry name" value="GAF domain-like"/>
    <property type="match status" value="1"/>
</dbReference>
<evidence type="ECO:0000259" key="7">
    <source>
        <dbReference type="PROSITE" id="PS50110"/>
    </source>
</evidence>
<sequence length="575" mass="62613">MPLIKQGRFVAVFFVNQTLPRRWTDNDLLLVRGVAERTWAAVERARAEKAQRDAEAELKALTQTLERQVAERTAELEEKEARLRTIFETSYQYQGVLDLEGRVLDANASSLEGIGAKLRDVAGKRLWNTPWFTGTPGMPENVGQVFFKVVQGETFRKEMRVNLPNGGWRWFDFAMRAVRDESGEVIAVVPEAVETTERHQAEDALRQAQKLEAMGQLTGGVAHDFNNLLTPIVATLDGLRRRQVVAERDQRLIHAALQAADRAKILVQRLLAFARRQPLKPQPVDVVRLVTEMAALVNSTTGPKINVVVEAGDGLDAAIADQNQLEMAILNLAVNARDAMADGGTLRISVSQREVSAEDSAVAMLEPGSYILLEVADTGEGMSAETLAHAIEPFFSTKGVGKGTGLGLSMVHGLASQLGGALTLESEAGKGTTARLWLPASRERPAGRKSVAVEATANGVGLVLLVDDEASVRESTAEMLTELGYIVTEARSGEEAKALVDKGLHPDLLITDHLMPGMTGSELARAVREKMPGTKVLIISGYAENTAHGPDFPWLDKPFRQEELARRLAEIDADG</sequence>
<dbReference type="PROSITE" id="PS50109">
    <property type="entry name" value="HIS_KIN"/>
    <property type="match status" value="1"/>
</dbReference>
<dbReference type="InterPro" id="IPR035965">
    <property type="entry name" value="PAS-like_dom_sf"/>
</dbReference>
<feature type="coiled-coil region" evidence="5">
    <location>
        <begin position="44"/>
        <end position="82"/>
    </location>
</feature>
<dbReference type="Gene3D" id="3.30.450.20">
    <property type="entry name" value="PAS domain"/>
    <property type="match status" value="1"/>
</dbReference>
<dbReference type="SUPFAM" id="SSF52172">
    <property type="entry name" value="CheY-like"/>
    <property type="match status" value="1"/>
</dbReference>
<dbReference type="AlphaFoldDB" id="A0A4V2MQ77"/>
<feature type="domain" description="PAC" evidence="8">
    <location>
        <begin position="155"/>
        <end position="207"/>
    </location>
</feature>
<dbReference type="PANTHER" id="PTHR43065:SF49">
    <property type="entry name" value="HISTIDINE KINASE"/>
    <property type="match status" value="1"/>
</dbReference>
<dbReference type="InterPro" id="IPR013656">
    <property type="entry name" value="PAS_4"/>
</dbReference>
<evidence type="ECO:0000259" key="8">
    <source>
        <dbReference type="PROSITE" id="PS50113"/>
    </source>
</evidence>
<dbReference type="Gene3D" id="3.40.50.2300">
    <property type="match status" value="1"/>
</dbReference>
<dbReference type="SMART" id="SM00388">
    <property type="entry name" value="HisKA"/>
    <property type="match status" value="1"/>
</dbReference>
<reference evidence="9 10" key="1">
    <citation type="journal article" date="2015" name="Antonie Van Leeuwenhoek">
        <title>Oricola cellulosilytica gen. nov., sp. nov., a cellulose-degrading bacterium of the family Phyllobacteriaceae isolated from surface seashore water, and emended descriptions of Mesorhizobium loti and Phyllobacterium myrsinacearum.</title>
        <authorList>
            <person name="Hameed A."/>
            <person name="Shahina M."/>
            <person name="Lai W.A."/>
            <person name="Lin S.Y."/>
            <person name="Young L.S."/>
            <person name="Liu Y.C."/>
            <person name="Hsu Y.H."/>
            <person name="Young C.C."/>
        </authorList>
    </citation>
    <scope>NUCLEOTIDE SEQUENCE [LARGE SCALE GENOMIC DNA]</scope>
    <source>
        <strain evidence="9 10">KCTC 52183</strain>
    </source>
</reference>
<dbReference type="InterPro" id="IPR029016">
    <property type="entry name" value="GAF-like_dom_sf"/>
</dbReference>
<gene>
    <name evidence="9" type="ORF">E0D97_01580</name>
</gene>
<evidence type="ECO:0000256" key="5">
    <source>
        <dbReference type="SAM" id="Coils"/>
    </source>
</evidence>
<dbReference type="EMBL" id="SJST01000001">
    <property type="protein sequence ID" value="TCD16722.1"/>
    <property type="molecule type" value="Genomic_DNA"/>
</dbReference>
<evidence type="ECO:0000313" key="10">
    <source>
        <dbReference type="Proteomes" id="UP000291301"/>
    </source>
</evidence>
<proteinExistence type="predicted"/>
<organism evidence="9 10">
    <name type="scientific">Oricola cellulosilytica</name>
    <dbReference type="NCBI Taxonomy" id="1429082"/>
    <lineage>
        <taxon>Bacteria</taxon>
        <taxon>Pseudomonadati</taxon>
        <taxon>Pseudomonadota</taxon>
        <taxon>Alphaproteobacteria</taxon>
        <taxon>Hyphomicrobiales</taxon>
        <taxon>Ahrensiaceae</taxon>
        <taxon>Oricola</taxon>
    </lineage>
</organism>
<dbReference type="InterPro" id="IPR000700">
    <property type="entry name" value="PAS-assoc_C"/>
</dbReference>